<proteinExistence type="predicted"/>
<name>A0A450XEU5_9GAMM</name>
<keyword evidence="1" id="KW-0472">Membrane</keyword>
<dbReference type="AlphaFoldDB" id="A0A450XEU5"/>
<evidence type="ECO:0000256" key="1">
    <source>
        <dbReference type="SAM" id="Phobius"/>
    </source>
</evidence>
<sequence length="381" mass="40404">MKNSLAYVILSARQQGARVSLTVCGLALSFAAIAYAYGLAGFVDGASTRVLSVVLDDALAWIIPRGGVRVDSETGAILPVGSLSSRLIDEVKHRAAGTEWTRVKARAIEVGGLRGVLYCDERRSEREGLAVSPSNPGLRQTDAGLNILLGNDYGNVEQLLSELPLQVAIAPLRFCDNSDNGLEAETAWLLSNSASYTSSGSALEAMHGLEIRSTPVKSKNPDTLGVLVLIEARGGRFDPYSFRTKFSALVLHESFANAFGWGIRVVFAMGLLLSLSSALIGIAERKNEIAWFVVNGYLPQMTVLLFIEAILLNVSAWTGGAAMAIGLLVWRAPVGADWSFVVGNAIGMGIAFTLLALLISTLVPAQSAAARTPADVVRATI</sequence>
<keyword evidence="1" id="KW-1133">Transmembrane helix</keyword>
<dbReference type="EMBL" id="CAADFP010000053">
    <property type="protein sequence ID" value="VFK27817.1"/>
    <property type="molecule type" value="Genomic_DNA"/>
</dbReference>
<reference evidence="2" key="1">
    <citation type="submission" date="2019-02" db="EMBL/GenBank/DDBJ databases">
        <authorList>
            <person name="Gruber-Vodicka R. H."/>
            <person name="Seah K. B. B."/>
        </authorList>
    </citation>
    <scope>NUCLEOTIDE SEQUENCE</scope>
    <source>
        <strain evidence="2">BECK_S426</strain>
    </source>
</reference>
<keyword evidence="1" id="KW-0812">Transmembrane</keyword>
<feature type="transmembrane region" description="Helical" evidence="1">
    <location>
        <begin position="21"/>
        <end position="43"/>
    </location>
</feature>
<protein>
    <recommendedName>
        <fullName evidence="3">ABC transport system permease protein</fullName>
    </recommendedName>
</protein>
<feature type="transmembrane region" description="Helical" evidence="1">
    <location>
        <begin position="303"/>
        <end position="330"/>
    </location>
</feature>
<evidence type="ECO:0008006" key="3">
    <source>
        <dbReference type="Google" id="ProtNLM"/>
    </source>
</evidence>
<gene>
    <name evidence="2" type="ORF">BECKLPF1236C_GA0070990_100536</name>
</gene>
<organism evidence="2">
    <name type="scientific">Candidatus Kentrum sp. LPFa</name>
    <dbReference type="NCBI Taxonomy" id="2126335"/>
    <lineage>
        <taxon>Bacteria</taxon>
        <taxon>Pseudomonadati</taxon>
        <taxon>Pseudomonadota</taxon>
        <taxon>Gammaproteobacteria</taxon>
        <taxon>Candidatus Kentrum</taxon>
    </lineage>
</organism>
<evidence type="ECO:0000313" key="2">
    <source>
        <dbReference type="EMBL" id="VFK27817.1"/>
    </source>
</evidence>
<feature type="transmembrane region" description="Helical" evidence="1">
    <location>
        <begin position="261"/>
        <end position="282"/>
    </location>
</feature>
<accession>A0A450XEU5</accession>
<feature type="transmembrane region" description="Helical" evidence="1">
    <location>
        <begin position="342"/>
        <end position="363"/>
    </location>
</feature>